<evidence type="ECO:0000313" key="2">
    <source>
        <dbReference type="Proteomes" id="UP000001646"/>
    </source>
</evidence>
<proteinExistence type="predicted"/>
<accession>A0A803T586</accession>
<name>A0A803T586_ANOCA</name>
<reference evidence="1" key="3">
    <citation type="submission" date="2025-09" db="UniProtKB">
        <authorList>
            <consortium name="Ensembl"/>
        </authorList>
    </citation>
    <scope>IDENTIFICATION</scope>
</reference>
<dbReference type="AlphaFoldDB" id="A0A803T586"/>
<sequence>NNKYKRLNIMNKNNNEKCWRGCQEIGTYMHMWWDCKHLTSYWKVVQTECNKILKSKFELKPEIFLLGLSDPKENLDANKDKLFTYFITAARIIIAKHWKSETPPTKELWIDKIIEIRDMDRLTFLLKNNMDNKTKETDLTDLEDYLKDNYFQLKKYLKNKKQVLKVSTLYNMLKEKLWKIFQVLLRSRFYNNNFKKRRRRKCCSHYLSLTSWLRNNGV</sequence>
<organism evidence="1 2">
    <name type="scientific">Anolis carolinensis</name>
    <name type="common">Green anole</name>
    <name type="synonym">American chameleon</name>
    <dbReference type="NCBI Taxonomy" id="28377"/>
    <lineage>
        <taxon>Eukaryota</taxon>
        <taxon>Metazoa</taxon>
        <taxon>Chordata</taxon>
        <taxon>Craniata</taxon>
        <taxon>Vertebrata</taxon>
        <taxon>Euteleostomi</taxon>
        <taxon>Lepidosauria</taxon>
        <taxon>Squamata</taxon>
        <taxon>Bifurcata</taxon>
        <taxon>Unidentata</taxon>
        <taxon>Episquamata</taxon>
        <taxon>Toxicofera</taxon>
        <taxon>Iguania</taxon>
        <taxon>Dactyloidae</taxon>
        <taxon>Anolis</taxon>
    </lineage>
</organism>
<dbReference type="Ensembl" id="ENSACAT00000048042.1">
    <property type="protein sequence ID" value="ENSACAP00000030376.1"/>
    <property type="gene ID" value="ENSACAG00000040490.1"/>
</dbReference>
<dbReference type="GeneTree" id="ENSGT01020000230367"/>
<reference evidence="1" key="2">
    <citation type="submission" date="2025-08" db="UniProtKB">
        <authorList>
            <consortium name="Ensembl"/>
        </authorList>
    </citation>
    <scope>IDENTIFICATION</scope>
</reference>
<dbReference type="InParanoid" id="A0A803T586"/>
<reference evidence="1 2" key="1">
    <citation type="submission" date="2009-12" db="EMBL/GenBank/DDBJ databases">
        <title>The Genome Sequence of Anolis carolinensis (Green Anole Lizard).</title>
        <authorList>
            <consortium name="The Genome Sequencing Platform"/>
            <person name="Di Palma F."/>
            <person name="Alfoldi J."/>
            <person name="Heiman D."/>
            <person name="Young S."/>
            <person name="Grabherr M."/>
            <person name="Johnson J."/>
            <person name="Lander E.S."/>
            <person name="Lindblad-Toh K."/>
        </authorList>
    </citation>
    <scope>NUCLEOTIDE SEQUENCE [LARGE SCALE GENOMIC DNA]</scope>
    <source>
        <strain evidence="1 2">JBL SC #1</strain>
    </source>
</reference>
<keyword evidence="2" id="KW-1185">Reference proteome</keyword>
<evidence type="ECO:0000313" key="1">
    <source>
        <dbReference type="Ensembl" id="ENSACAP00000030376.1"/>
    </source>
</evidence>
<dbReference type="Proteomes" id="UP000001646">
    <property type="component" value="Chromosome 4"/>
</dbReference>
<protein>
    <submittedName>
        <fullName evidence="1">Uncharacterized protein</fullName>
    </submittedName>
</protein>